<feature type="compositionally biased region" description="Polar residues" evidence="2">
    <location>
        <begin position="312"/>
        <end position="321"/>
    </location>
</feature>
<feature type="compositionally biased region" description="Gly residues" evidence="2">
    <location>
        <begin position="392"/>
        <end position="413"/>
    </location>
</feature>
<dbReference type="InterPro" id="IPR015158">
    <property type="entry name" value="Bud22_dom"/>
</dbReference>
<evidence type="ECO:0000256" key="1">
    <source>
        <dbReference type="ARBA" id="ARBA00023054"/>
    </source>
</evidence>
<feature type="compositionally biased region" description="Acidic residues" evidence="2">
    <location>
        <begin position="212"/>
        <end position="228"/>
    </location>
</feature>
<evidence type="ECO:0000313" key="5">
    <source>
        <dbReference type="Proteomes" id="UP000799439"/>
    </source>
</evidence>
<name>A0A9P4MDM7_9PEZI</name>
<keyword evidence="5" id="KW-1185">Reference proteome</keyword>
<dbReference type="AlphaFoldDB" id="A0A9P4MDM7"/>
<dbReference type="Pfam" id="PF09073">
    <property type="entry name" value="BUD22"/>
    <property type="match status" value="1"/>
</dbReference>
<feature type="compositionally biased region" description="Basic and acidic residues" evidence="2">
    <location>
        <begin position="421"/>
        <end position="434"/>
    </location>
</feature>
<accession>A0A9P4MDM7</accession>
<feature type="compositionally biased region" description="Basic and acidic residues" evidence="2">
    <location>
        <begin position="43"/>
        <end position="52"/>
    </location>
</feature>
<evidence type="ECO:0000256" key="2">
    <source>
        <dbReference type="SAM" id="MobiDB-lite"/>
    </source>
</evidence>
<feature type="region of interest" description="Disordered" evidence="2">
    <location>
        <begin position="152"/>
        <end position="356"/>
    </location>
</feature>
<organism evidence="4 5">
    <name type="scientific">Myriangium duriaei CBS 260.36</name>
    <dbReference type="NCBI Taxonomy" id="1168546"/>
    <lineage>
        <taxon>Eukaryota</taxon>
        <taxon>Fungi</taxon>
        <taxon>Dikarya</taxon>
        <taxon>Ascomycota</taxon>
        <taxon>Pezizomycotina</taxon>
        <taxon>Dothideomycetes</taxon>
        <taxon>Dothideomycetidae</taxon>
        <taxon>Myriangiales</taxon>
        <taxon>Myriangiaceae</taxon>
        <taxon>Myriangium</taxon>
    </lineage>
</organism>
<feature type="domain" description="Bud22" evidence="3">
    <location>
        <begin position="36"/>
        <end position="463"/>
    </location>
</feature>
<dbReference type="OrthoDB" id="3364872at2759"/>
<feature type="compositionally biased region" description="Acidic residues" evidence="2">
    <location>
        <begin position="267"/>
        <end position="276"/>
    </location>
</feature>
<feature type="compositionally biased region" description="Pro residues" evidence="2">
    <location>
        <begin position="298"/>
        <end position="307"/>
    </location>
</feature>
<feature type="compositionally biased region" description="Basic and acidic residues" evidence="2">
    <location>
        <begin position="372"/>
        <end position="391"/>
    </location>
</feature>
<reference evidence="4" key="1">
    <citation type="journal article" date="2020" name="Stud. Mycol.">
        <title>101 Dothideomycetes genomes: a test case for predicting lifestyles and emergence of pathogens.</title>
        <authorList>
            <person name="Haridas S."/>
            <person name="Albert R."/>
            <person name="Binder M."/>
            <person name="Bloem J."/>
            <person name="Labutti K."/>
            <person name="Salamov A."/>
            <person name="Andreopoulos B."/>
            <person name="Baker S."/>
            <person name="Barry K."/>
            <person name="Bills G."/>
            <person name="Bluhm B."/>
            <person name="Cannon C."/>
            <person name="Castanera R."/>
            <person name="Culley D."/>
            <person name="Daum C."/>
            <person name="Ezra D."/>
            <person name="Gonzalez J."/>
            <person name="Henrissat B."/>
            <person name="Kuo A."/>
            <person name="Liang C."/>
            <person name="Lipzen A."/>
            <person name="Lutzoni F."/>
            <person name="Magnuson J."/>
            <person name="Mondo S."/>
            <person name="Nolan M."/>
            <person name="Ohm R."/>
            <person name="Pangilinan J."/>
            <person name="Park H.-J."/>
            <person name="Ramirez L."/>
            <person name="Alfaro M."/>
            <person name="Sun H."/>
            <person name="Tritt A."/>
            <person name="Yoshinaga Y."/>
            <person name="Zwiers L.-H."/>
            <person name="Turgeon B."/>
            <person name="Goodwin S."/>
            <person name="Spatafora J."/>
            <person name="Crous P."/>
            <person name="Grigoriev I."/>
        </authorList>
    </citation>
    <scope>NUCLEOTIDE SEQUENCE</scope>
    <source>
        <strain evidence="4">CBS 260.36</strain>
    </source>
</reference>
<dbReference type="PANTHER" id="PTHR23325:SF1">
    <property type="entry name" value="SERUM RESPONSE FACTOR-BINDING PROTEIN 1"/>
    <property type="match status" value="1"/>
</dbReference>
<evidence type="ECO:0000259" key="3">
    <source>
        <dbReference type="Pfam" id="PF09073"/>
    </source>
</evidence>
<evidence type="ECO:0000313" key="4">
    <source>
        <dbReference type="EMBL" id="KAF2149353.1"/>
    </source>
</evidence>
<protein>
    <submittedName>
        <fullName evidence="4">Bud-site selection protein</fullName>
    </submittedName>
</protein>
<keyword evidence="1" id="KW-0175">Coiled coil</keyword>
<proteinExistence type="predicted"/>
<comment type="caution">
    <text evidence="4">The sequence shown here is derived from an EMBL/GenBank/DDBJ whole genome shotgun (WGS) entry which is preliminary data.</text>
</comment>
<dbReference type="GO" id="GO:0030490">
    <property type="term" value="P:maturation of SSU-rRNA"/>
    <property type="evidence" value="ECO:0007669"/>
    <property type="project" value="TreeGrafter"/>
</dbReference>
<dbReference type="InterPro" id="IPR037393">
    <property type="entry name" value="Bud22/SRFB1"/>
</dbReference>
<dbReference type="Proteomes" id="UP000799439">
    <property type="component" value="Unassembled WGS sequence"/>
</dbReference>
<dbReference type="EMBL" id="ML996091">
    <property type="protein sequence ID" value="KAF2149353.1"/>
    <property type="molecule type" value="Genomic_DNA"/>
</dbReference>
<gene>
    <name evidence="4" type="ORF">K461DRAFT_270957</name>
</gene>
<feature type="region of interest" description="Disordered" evidence="2">
    <location>
        <begin position="372"/>
        <end position="463"/>
    </location>
</feature>
<dbReference type="GO" id="GO:0005634">
    <property type="term" value="C:nucleus"/>
    <property type="evidence" value="ECO:0007669"/>
    <property type="project" value="TreeGrafter"/>
</dbReference>
<feature type="compositionally biased region" description="Basic residues" evidence="2">
    <location>
        <begin position="347"/>
        <end position="356"/>
    </location>
</feature>
<feature type="region of interest" description="Disordered" evidence="2">
    <location>
        <begin position="1"/>
        <end position="27"/>
    </location>
</feature>
<feature type="region of interest" description="Disordered" evidence="2">
    <location>
        <begin position="43"/>
        <end position="68"/>
    </location>
</feature>
<dbReference type="PANTHER" id="PTHR23325">
    <property type="entry name" value="SERUM RESPONSE FACTOR-BINDING"/>
    <property type="match status" value="1"/>
</dbReference>
<sequence length="463" mass="49143">MPKRKRDTSPAVRGDGKPRPSLQSQRAENQLALGREALDKALKAARGSERQKLGRRRKTAKGDAKNEARIDAEIEALKTLDLAAVASNYLANRLLKIKAVAASPHLPASLTRSPGQTTDAPSLNVIARLCSSEFVRKVVPQILKDVESALGVQSGDPASRGQKAKSSDPASKRTGQPGVSDDTSDAADSQRRGPNNLDSDEDEFAGFSSDQDVLDEADVPSDLDDDEALAAYNDRLGSSSDESDNDDRPNIDATRALLSSYGPASDSDSDSDPDADPPERSKGLSKPRQVRSATPTPSEEPSPPPARPTTSAFLPSLTSGYISGGSDSDPEAEFDDLLGTGKGEQKKNRRGQRARRLIWEQKYGKGAKHVVAEAEGGKGRDQGWDARRGATDGRGGWRGRGGGGRGGRGGHGATGANSESVKVKHRDDEGKLHPSWEAAKKRKDAAAKGEAPVKFAGKKISFD</sequence>
<dbReference type="GO" id="GO:0030686">
    <property type="term" value="C:90S preribosome"/>
    <property type="evidence" value="ECO:0007669"/>
    <property type="project" value="TreeGrafter"/>
</dbReference>